<dbReference type="InterPro" id="IPR013783">
    <property type="entry name" value="Ig-like_fold"/>
</dbReference>
<comment type="caution">
    <text evidence="4">The sequence shown here is derived from an EMBL/GenBank/DDBJ whole genome shotgun (WGS) entry which is preliminary data.</text>
</comment>
<dbReference type="RefSeq" id="WP_349241454.1">
    <property type="nucleotide sequence ID" value="NZ_JAVTTO010000002.1"/>
</dbReference>
<dbReference type="PROSITE" id="PS50093">
    <property type="entry name" value="PKD"/>
    <property type="match status" value="1"/>
</dbReference>
<evidence type="ECO:0000259" key="3">
    <source>
        <dbReference type="PROSITE" id="PS50093"/>
    </source>
</evidence>
<feature type="compositionally biased region" description="Polar residues" evidence="1">
    <location>
        <begin position="95"/>
        <end position="105"/>
    </location>
</feature>
<gene>
    <name evidence="4" type="ORF">RQM59_07410</name>
</gene>
<dbReference type="Proteomes" id="UP001257277">
    <property type="component" value="Unassembled WGS sequence"/>
</dbReference>
<feature type="region of interest" description="Disordered" evidence="1">
    <location>
        <begin position="83"/>
        <end position="105"/>
    </location>
</feature>
<keyword evidence="2" id="KW-0732">Signal</keyword>
<evidence type="ECO:0000313" key="4">
    <source>
        <dbReference type="EMBL" id="MDT7832204.1"/>
    </source>
</evidence>
<reference evidence="4 5" key="1">
    <citation type="submission" date="2023-09" db="EMBL/GenBank/DDBJ databases">
        <title>Novel taxa isolated from Blanes Bay.</title>
        <authorList>
            <person name="Rey-Velasco X."/>
            <person name="Lucena T."/>
        </authorList>
    </citation>
    <scope>NUCLEOTIDE SEQUENCE [LARGE SCALE GENOMIC DNA]</scope>
    <source>
        <strain evidence="4 5">S356</strain>
    </source>
</reference>
<evidence type="ECO:0000256" key="1">
    <source>
        <dbReference type="SAM" id="MobiDB-lite"/>
    </source>
</evidence>
<keyword evidence="5" id="KW-1185">Reference proteome</keyword>
<evidence type="ECO:0000313" key="5">
    <source>
        <dbReference type="Proteomes" id="UP001257277"/>
    </source>
</evidence>
<evidence type="ECO:0000256" key="2">
    <source>
        <dbReference type="SAM" id="SignalP"/>
    </source>
</evidence>
<feature type="domain" description="PKD" evidence="3">
    <location>
        <begin position="436"/>
        <end position="489"/>
    </location>
</feature>
<protein>
    <recommendedName>
        <fullName evidence="3">PKD domain-containing protein</fullName>
    </recommendedName>
</protein>
<feature type="non-terminal residue" evidence="4">
    <location>
        <position position="958"/>
    </location>
</feature>
<feature type="signal peptide" evidence="2">
    <location>
        <begin position="1"/>
        <end position="18"/>
    </location>
</feature>
<feature type="chain" id="PRO_5045961139" description="PKD domain-containing protein" evidence="2">
    <location>
        <begin position="19"/>
        <end position="958"/>
    </location>
</feature>
<organism evidence="4 5">
    <name type="scientific">Asprobacillus argus</name>
    <dbReference type="NCBI Taxonomy" id="3076534"/>
    <lineage>
        <taxon>Bacteria</taxon>
        <taxon>Pseudomonadati</taxon>
        <taxon>Bacteroidota</taxon>
        <taxon>Flavobacteriia</taxon>
        <taxon>Flavobacteriales</taxon>
        <taxon>Flavobacteriaceae</taxon>
        <taxon>Asprobacillus</taxon>
    </lineage>
</organism>
<proteinExistence type="predicted"/>
<sequence length="958" mass="103311">MKKILLLTLLFFSVYTYAQKEANFWYFGQNAALDFNTGVPVPVGGSALSTTEGCSSFSDVNGNLLFYVGAPDPNARNLTIWNRNDQPMPNGTGLQGDSSSSQSALTIPAPGRPNVYYLFTVGTAATGGSAGVPGFFYYEVNMNLDGGLGDINTAIGDATGAVNLSDGKDSNWTEKVTAVRAKDCNEFWAISLTGRTSINGNNEFYAYKVNNGGVDTANPVISEVRGFRTTDVRGYLKVSPDGKTLVAANMPNGTFIFNFDDETGIVTNYEDPNNPSQLNLLGQNGYGVEFSPSSQVLYVSTGNFTAGSTEILHQFDLTQTMATDINNSRFEVHRYSNSRAALQLGPDNKIYWTSHNQSNISVINDPNELGAACNYSHQTVSLGGATASQGLPPFLSSLLLPVNITDTATGEVINNQTLEYCIGDSKTLEPDPTVIAGSTGATYEWTFDDGSTRTVIATTLNLTLNNITTADAGEYVLVIKLTDACGNLTELTGNFDIGVFEPPVALTTPPTDEDFCDLDGDLVINTPFDLTTKDPEIIETQDPATFEVAYFSDAARTTLIPNPTTYTNVNSTETIYARLRNRLAPDACYVDTQFEIRVTGQPIPTAPADYIACDNTSVGTDIDGFTNDTFTLNTKDTEILGGLSAANYTVTYHTTLLGAQTSSTTDVIDKTINYQNTTAFTQTVYIRVENNANAGCNDSSLTMDLVVVPQPKSNAITNILSCSTTGTEVFDLHALKDAEMLAGQDPTIFNVVYYPTQNDALNDTSRLPTPNAYSNLSAYSTDTIWARTFHTTHPTTCSDANLATTSFQIFVTQDPDGLIQTPVDVSDCDDAADGDDTNGLINNFITLSSKDTEILNNVAFANTALYTVSYHRSAAEATNDANPIDKVNPYTNETAGTQTIYVRVEHNDNAVNCVAFTNFNLIVHPLPVYATTDTVDLKQCDDDTDGFSDFNLTEANIL</sequence>
<name>A0ABU3LEQ7_9FLAO</name>
<dbReference type="EMBL" id="JAVTTO010000002">
    <property type="protein sequence ID" value="MDT7832204.1"/>
    <property type="molecule type" value="Genomic_DNA"/>
</dbReference>
<accession>A0ABU3LEQ7</accession>
<dbReference type="SUPFAM" id="SSF82171">
    <property type="entry name" value="DPP6 N-terminal domain-like"/>
    <property type="match status" value="1"/>
</dbReference>
<dbReference type="InterPro" id="IPR000601">
    <property type="entry name" value="PKD_dom"/>
</dbReference>
<dbReference type="Gene3D" id="2.60.40.10">
    <property type="entry name" value="Immunoglobulins"/>
    <property type="match status" value="1"/>
</dbReference>